<organism evidence="9 10">
    <name type="scientific">Candidatus Lumbricidiphila eiseniae</name>
    <dbReference type="NCBI Taxonomy" id="1969409"/>
    <lineage>
        <taxon>Bacteria</taxon>
        <taxon>Bacillati</taxon>
        <taxon>Actinomycetota</taxon>
        <taxon>Actinomycetes</taxon>
        <taxon>Micrococcales</taxon>
        <taxon>Microbacteriaceae</taxon>
        <taxon>Candidatus Lumbricidiphila</taxon>
    </lineage>
</organism>
<keyword evidence="4 7" id="KW-0812">Transmembrane</keyword>
<feature type="transmembrane region" description="Helical" evidence="7">
    <location>
        <begin position="241"/>
        <end position="261"/>
    </location>
</feature>
<feature type="transmembrane region" description="Helical" evidence="7">
    <location>
        <begin position="68"/>
        <end position="89"/>
    </location>
</feature>
<protein>
    <recommendedName>
        <fullName evidence="8">EamA domain-containing protein</fullName>
    </recommendedName>
</protein>
<keyword evidence="3" id="KW-1003">Cell membrane</keyword>
<evidence type="ECO:0000259" key="8">
    <source>
        <dbReference type="Pfam" id="PF00892"/>
    </source>
</evidence>
<feature type="transmembrane region" description="Helical" evidence="7">
    <location>
        <begin position="126"/>
        <end position="145"/>
    </location>
</feature>
<comment type="subcellular location">
    <subcellularLocation>
        <location evidence="1">Cell membrane</location>
        <topology evidence="1">Multi-pass membrane protein</topology>
    </subcellularLocation>
</comment>
<evidence type="ECO:0000256" key="6">
    <source>
        <dbReference type="ARBA" id="ARBA00023136"/>
    </source>
</evidence>
<dbReference type="PANTHER" id="PTHR32322">
    <property type="entry name" value="INNER MEMBRANE TRANSPORTER"/>
    <property type="match status" value="1"/>
</dbReference>
<evidence type="ECO:0000256" key="1">
    <source>
        <dbReference type="ARBA" id="ARBA00004651"/>
    </source>
</evidence>
<evidence type="ECO:0000256" key="2">
    <source>
        <dbReference type="ARBA" id="ARBA00007362"/>
    </source>
</evidence>
<dbReference type="SUPFAM" id="SSF103481">
    <property type="entry name" value="Multidrug resistance efflux transporter EmrE"/>
    <property type="match status" value="2"/>
</dbReference>
<feature type="transmembrane region" description="Helical" evidence="7">
    <location>
        <begin position="211"/>
        <end position="234"/>
    </location>
</feature>
<evidence type="ECO:0000313" key="10">
    <source>
        <dbReference type="Proteomes" id="UP000219994"/>
    </source>
</evidence>
<evidence type="ECO:0000256" key="5">
    <source>
        <dbReference type="ARBA" id="ARBA00022989"/>
    </source>
</evidence>
<reference evidence="10" key="1">
    <citation type="submission" date="2017-03" db="EMBL/GenBank/DDBJ databases">
        <authorList>
            <person name="Lund M.B."/>
        </authorList>
    </citation>
    <scope>NUCLEOTIDE SEQUENCE [LARGE SCALE GENOMIC DNA]</scope>
</reference>
<feature type="transmembrane region" description="Helical" evidence="7">
    <location>
        <begin position="151"/>
        <end position="170"/>
    </location>
</feature>
<dbReference type="EMBL" id="NAEP01000069">
    <property type="protein sequence ID" value="PDQ34142.1"/>
    <property type="molecule type" value="Genomic_DNA"/>
</dbReference>
<evidence type="ECO:0000256" key="4">
    <source>
        <dbReference type="ARBA" id="ARBA00022692"/>
    </source>
</evidence>
<dbReference type="GO" id="GO:0005886">
    <property type="term" value="C:plasma membrane"/>
    <property type="evidence" value="ECO:0007669"/>
    <property type="project" value="UniProtKB-SubCell"/>
</dbReference>
<dbReference type="Pfam" id="PF00892">
    <property type="entry name" value="EamA"/>
    <property type="match status" value="2"/>
</dbReference>
<keyword evidence="6 7" id="KW-0472">Membrane</keyword>
<dbReference type="InterPro" id="IPR037185">
    <property type="entry name" value="EmrE-like"/>
</dbReference>
<feature type="transmembrane region" description="Helical" evidence="7">
    <location>
        <begin position="267"/>
        <end position="285"/>
    </location>
</feature>
<dbReference type="InterPro" id="IPR050638">
    <property type="entry name" value="AA-Vitamin_Transporters"/>
</dbReference>
<feature type="domain" description="EamA" evidence="8">
    <location>
        <begin position="147"/>
        <end position="284"/>
    </location>
</feature>
<dbReference type="InterPro" id="IPR000620">
    <property type="entry name" value="EamA_dom"/>
</dbReference>
<evidence type="ECO:0000256" key="3">
    <source>
        <dbReference type="ARBA" id="ARBA00022475"/>
    </source>
</evidence>
<evidence type="ECO:0000256" key="7">
    <source>
        <dbReference type="SAM" id="Phobius"/>
    </source>
</evidence>
<feature type="transmembrane region" description="Helical" evidence="7">
    <location>
        <begin position="38"/>
        <end position="56"/>
    </location>
</feature>
<comment type="caution">
    <text evidence="9">The sequence shown here is derived from an EMBL/GenBank/DDBJ whole genome shotgun (WGS) entry which is preliminary data.</text>
</comment>
<feature type="transmembrane region" description="Helical" evidence="7">
    <location>
        <begin position="95"/>
        <end position="114"/>
    </location>
</feature>
<feature type="transmembrane region" description="Helical" evidence="7">
    <location>
        <begin position="182"/>
        <end position="199"/>
    </location>
</feature>
<proteinExistence type="inferred from homology"/>
<feature type="domain" description="EamA" evidence="8">
    <location>
        <begin position="9"/>
        <end position="136"/>
    </location>
</feature>
<dbReference type="AlphaFoldDB" id="A0A2A6FMN6"/>
<keyword evidence="5 7" id="KW-1133">Transmembrane helix</keyword>
<name>A0A2A6FMN6_9MICO</name>
<dbReference type="Proteomes" id="UP000219994">
    <property type="component" value="Unassembled WGS sequence"/>
</dbReference>
<dbReference type="PANTHER" id="PTHR32322:SF18">
    <property type="entry name" value="S-ADENOSYLMETHIONINE_S-ADENOSYLHOMOCYSTEINE TRANSPORTER"/>
    <property type="match status" value="1"/>
</dbReference>
<accession>A0A2A6FMN6</accession>
<comment type="similarity">
    <text evidence="2">Belongs to the EamA transporter family.</text>
</comment>
<evidence type="ECO:0000313" key="9">
    <source>
        <dbReference type="EMBL" id="PDQ34142.1"/>
    </source>
</evidence>
<gene>
    <name evidence="9" type="ORF">B5766_12995</name>
</gene>
<sequence length="306" mass="32427">MIRGRPAALVALVIAAASWGSAATFIKFALDSWGPMTLLIAQLLSANVVLWTILLIRGYRRPPQMWKLLLLGALEPGLCYALLTIGLLFTTAANAAVLSAMESFFAVILAAIFLRERLTRRSIAGLALALIGVLILEAAGGFDGVHLGDTLVLGGILAAGFYVVIARTIAGSYDTLTMTAHQFAAGLALALPFAIIRWVTGAEAIIEPRPISSWAAALGVGIIGYAGSFLLYNFAIAHVRAGLSTMILNLMPVFGILTALIFLHEQIGLLAIIGALLVLASIFIFPSEDETNAMPTGQEKRADELR</sequence>